<proteinExistence type="predicted"/>
<dbReference type="EMBL" id="JAYGHT010000189">
    <property type="protein sequence ID" value="MEA5522389.1"/>
    <property type="molecule type" value="Genomic_DNA"/>
</dbReference>
<dbReference type="InterPro" id="IPR029063">
    <property type="entry name" value="SAM-dependent_MTases_sf"/>
</dbReference>
<keyword evidence="1" id="KW-0808">Transferase</keyword>
<dbReference type="GO" id="GO:0008168">
    <property type="term" value="F:methyltransferase activity"/>
    <property type="evidence" value="ECO:0007669"/>
    <property type="project" value="UniProtKB-KW"/>
</dbReference>
<dbReference type="Gene3D" id="3.40.50.150">
    <property type="entry name" value="Vaccinia Virus protein VP39"/>
    <property type="match status" value="1"/>
</dbReference>
<evidence type="ECO:0000313" key="1">
    <source>
        <dbReference type="EMBL" id="MEA5522389.1"/>
    </source>
</evidence>
<keyword evidence="1" id="KW-0489">Methyltransferase</keyword>
<dbReference type="CDD" id="cd02440">
    <property type="entry name" value="AdoMet_MTases"/>
    <property type="match status" value="1"/>
</dbReference>
<evidence type="ECO:0000313" key="2">
    <source>
        <dbReference type="Proteomes" id="UP001301728"/>
    </source>
</evidence>
<gene>
    <name evidence="1" type="ORF">VB854_25995</name>
</gene>
<dbReference type="GO" id="GO:0032259">
    <property type="term" value="P:methylation"/>
    <property type="evidence" value="ECO:0007669"/>
    <property type="project" value="UniProtKB-KW"/>
</dbReference>
<accession>A0ABU5U5H2</accession>
<name>A0ABU5U5H2_9CYAN</name>
<dbReference type="RefSeq" id="WP_323218502.1">
    <property type="nucleotide sequence ID" value="NZ_JAYGHT010000189.1"/>
</dbReference>
<dbReference type="Pfam" id="PF13489">
    <property type="entry name" value="Methyltransf_23"/>
    <property type="match status" value="1"/>
</dbReference>
<dbReference type="EC" id="2.1.1.-" evidence="1"/>
<dbReference type="PANTHER" id="PTHR43861">
    <property type="entry name" value="TRANS-ACONITATE 2-METHYLTRANSFERASE-RELATED"/>
    <property type="match status" value="1"/>
</dbReference>
<comment type="caution">
    <text evidence="1">The sequence shown here is derived from an EMBL/GenBank/DDBJ whole genome shotgun (WGS) entry which is preliminary data.</text>
</comment>
<protein>
    <submittedName>
        <fullName evidence="1">Class I SAM-dependent methyltransferase</fullName>
        <ecNumber evidence="1">2.1.1.-</ecNumber>
    </submittedName>
</protein>
<sequence length="233" mass="26842">MNYQDPALVINDFHQRKVFGNLESNLDFLEKANLLKSTDTILEIGSGNGNLLNHFYRQEYLITGIEINPVRIKESQTLYGDLPLSQVDSEALPFPNNSFDVVMSFDVFEHIPNSDLHLQEVHRVLKPEGLYIVQTPNKLTNSVFETIRWRSFTKWQVDHCSLHTYWGMIKRLKKNGFNSIQFYDVPTVTDFFKVKVKTYLGGLGLAALKVFNPDHLPLSLRTNFYLTAKRTGV</sequence>
<reference evidence="1 2" key="1">
    <citation type="submission" date="2023-12" db="EMBL/GenBank/DDBJ databases">
        <title>Baltic Sea Cyanobacteria.</title>
        <authorList>
            <person name="Delbaje E."/>
            <person name="Fewer D.P."/>
            <person name="Shishido T.K."/>
        </authorList>
    </citation>
    <scope>NUCLEOTIDE SEQUENCE [LARGE SCALE GENOMIC DNA]</scope>
    <source>
        <strain evidence="1 2">CCNP 1315</strain>
    </source>
</reference>
<organism evidence="1 2">
    <name type="scientific">Limnoraphis robusta CCNP1315</name>
    <dbReference type="NCBI Taxonomy" id="3110306"/>
    <lineage>
        <taxon>Bacteria</taxon>
        <taxon>Bacillati</taxon>
        <taxon>Cyanobacteriota</taxon>
        <taxon>Cyanophyceae</taxon>
        <taxon>Oscillatoriophycideae</taxon>
        <taxon>Oscillatoriales</taxon>
        <taxon>Sirenicapillariaceae</taxon>
        <taxon>Limnoraphis</taxon>
    </lineage>
</organism>
<dbReference type="Proteomes" id="UP001301728">
    <property type="component" value="Unassembled WGS sequence"/>
</dbReference>
<keyword evidence="2" id="KW-1185">Reference proteome</keyword>
<dbReference type="SUPFAM" id="SSF53335">
    <property type="entry name" value="S-adenosyl-L-methionine-dependent methyltransferases"/>
    <property type="match status" value="1"/>
</dbReference>